<comment type="caution">
    <text evidence="1">The sequence shown here is derived from an EMBL/GenBank/DDBJ whole genome shotgun (WGS) entry which is preliminary data.</text>
</comment>
<dbReference type="Proteomes" id="UP000626109">
    <property type="component" value="Unassembled WGS sequence"/>
</dbReference>
<dbReference type="InterPro" id="IPR029033">
    <property type="entry name" value="His_PPase_superfam"/>
</dbReference>
<name>A0A813JWK7_POLGL</name>
<feature type="non-terminal residue" evidence="1">
    <location>
        <position position="87"/>
    </location>
</feature>
<accession>A0A813JWK7</accession>
<dbReference type="SUPFAM" id="SSF53254">
    <property type="entry name" value="Phosphoglycerate mutase-like"/>
    <property type="match status" value="1"/>
</dbReference>
<sequence>MATVTRGILRQRDGDFGGPLTKRLKAGAQTILVVRHGEGQHQLKKAAYAAARIDTALGPALTEKGVQQAEDARAKVAVALSTLSGEQ</sequence>
<dbReference type="EMBL" id="CAJNNW010026886">
    <property type="protein sequence ID" value="CAE8688392.1"/>
    <property type="molecule type" value="Genomic_DNA"/>
</dbReference>
<organism evidence="1 2">
    <name type="scientific">Polarella glacialis</name>
    <name type="common">Dinoflagellate</name>
    <dbReference type="NCBI Taxonomy" id="89957"/>
    <lineage>
        <taxon>Eukaryota</taxon>
        <taxon>Sar</taxon>
        <taxon>Alveolata</taxon>
        <taxon>Dinophyceae</taxon>
        <taxon>Suessiales</taxon>
        <taxon>Suessiaceae</taxon>
        <taxon>Polarella</taxon>
    </lineage>
</organism>
<dbReference type="AlphaFoldDB" id="A0A813JWK7"/>
<gene>
    <name evidence="1" type="ORF">PGLA2088_LOCUS25892</name>
</gene>
<evidence type="ECO:0000313" key="2">
    <source>
        <dbReference type="Proteomes" id="UP000626109"/>
    </source>
</evidence>
<evidence type="ECO:0000313" key="1">
    <source>
        <dbReference type="EMBL" id="CAE8688392.1"/>
    </source>
</evidence>
<dbReference type="Gene3D" id="3.40.50.1240">
    <property type="entry name" value="Phosphoglycerate mutase-like"/>
    <property type="match status" value="1"/>
</dbReference>
<protein>
    <submittedName>
        <fullName evidence="1">Uncharacterized protein</fullName>
    </submittedName>
</protein>
<reference evidence="1" key="1">
    <citation type="submission" date="2021-02" db="EMBL/GenBank/DDBJ databases">
        <authorList>
            <person name="Dougan E. K."/>
            <person name="Rhodes N."/>
            <person name="Thang M."/>
            <person name="Chan C."/>
        </authorList>
    </citation>
    <scope>NUCLEOTIDE SEQUENCE</scope>
</reference>
<proteinExistence type="predicted"/>